<protein>
    <recommendedName>
        <fullName evidence="5">FIST domain-containing protein</fullName>
    </recommendedName>
</protein>
<accession>A0A098S9I3</accession>
<organism evidence="3 4">
    <name type="scientific">Phaeodactylibacter xiamenensis</name>
    <dbReference type="NCBI Taxonomy" id="1524460"/>
    <lineage>
        <taxon>Bacteria</taxon>
        <taxon>Pseudomonadati</taxon>
        <taxon>Bacteroidota</taxon>
        <taxon>Saprospiria</taxon>
        <taxon>Saprospirales</taxon>
        <taxon>Haliscomenobacteraceae</taxon>
        <taxon>Phaeodactylibacter</taxon>
    </lineage>
</organism>
<dbReference type="InterPro" id="IPR019494">
    <property type="entry name" value="FIST_C"/>
</dbReference>
<comment type="caution">
    <text evidence="3">The sequence shown here is derived from an EMBL/GenBank/DDBJ whole genome shotgun (WGS) entry which is preliminary data.</text>
</comment>
<feature type="domain" description="FIST C-domain" evidence="2">
    <location>
        <begin position="234"/>
        <end position="383"/>
    </location>
</feature>
<proteinExistence type="predicted"/>
<dbReference type="EMBL" id="JPOS01000012">
    <property type="protein sequence ID" value="KGE89239.1"/>
    <property type="molecule type" value="Genomic_DNA"/>
</dbReference>
<evidence type="ECO:0000259" key="1">
    <source>
        <dbReference type="SMART" id="SM00897"/>
    </source>
</evidence>
<dbReference type="Proteomes" id="UP000029736">
    <property type="component" value="Unassembled WGS sequence"/>
</dbReference>
<keyword evidence="4" id="KW-1185">Reference proteome</keyword>
<evidence type="ECO:0000313" key="3">
    <source>
        <dbReference type="EMBL" id="KGE89239.1"/>
    </source>
</evidence>
<evidence type="ECO:0000259" key="2">
    <source>
        <dbReference type="SMART" id="SM01204"/>
    </source>
</evidence>
<dbReference type="InterPro" id="IPR013702">
    <property type="entry name" value="FIST_domain_N"/>
</dbReference>
<name>A0A098S9I3_9BACT</name>
<dbReference type="OrthoDB" id="378730at2"/>
<evidence type="ECO:0008006" key="5">
    <source>
        <dbReference type="Google" id="ProtNLM"/>
    </source>
</evidence>
<reference evidence="3 4" key="1">
    <citation type="journal article" date="2014" name="Int. J. Syst. Evol. Microbiol.">
        <title>Phaeodactylibacter xiamenensis gen. nov., sp. nov., a member of the family Saprospiraceae isolated from the marine alga Phaeodactylum tricornutum.</title>
        <authorList>
            <person name="Chen Z.Jr."/>
            <person name="Lei X."/>
            <person name="Lai Q."/>
            <person name="Li Y."/>
            <person name="Zhang B."/>
            <person name="Zhang J."/>
            <person name="Zhang H."/>
            <person name="Yang L."/>
            <person name="Zheng W."/>
            <person name="Tian Y."/>
            <person name="Yu Z."/>
            <person name="Xu H.Jr."/>
            <person name="Zheng T."/>
        </authorList>
    </citation>
    <scope>NUCLEOTIDE SEQUENCE [LARGE SCALE GENOMIC DNA]</scope>
    <source>
        <strain evidence="3 4">KD52</strain>
    </source>
</reference>
<feature type="domain" description="FIST" evidence="1">
    <location>
        <begin position="35"/>
        <end position="233"/>
    </location>
</feature>
<dbReference type="Pfam" id="PF10442">
    <property type="entry name" value="FIST_C"/>
    <property type="match status" value="1"/>
</dbReference>
<dbReference type="STRING" id="1524460.IX84_05685"/>
<dbReference type="RefSeq" id="WP_044217200.1">
    <property type="nucleotide sequence ID" value="NZ_JBKAGJ010000001.1"/>
</dbReference>
<dbReference type="SMART" id="SM00897">
    <property type="entry name" value="FIST"/>
    <property type="match status" value="1"/>
</dbReference>
<dbReference type="AlphaFoldDB" id="A0A098S9I3"/>
<dbReference type="PANTHER" id="PTHR40252:SF2">
    <property type="entry name" value="BLR0328 PROTEIN"/>
    <property type="match status" value="1"/>
</dbReference>
<dbReference type="PANTHER" id="PTHR40252">
    <property type="entry name" value="BLR0328 PROTEIN"/>
    <property type="match status" value="1"/>
</dbReference>
<dbReference type="SMART" id="SM01204">
    <property type="entry name" value="FIST_C"/>
    <property type="match status" value="1"/>
</dbReference>
<sequence>MLNFYSASNGQVNSKKAIQQCLTAALGEAPPSTFRDKMLIVVHSTIGHDFDEIIAGAREVCPQAELVGCTCAGVIGKEGANESMRALGVMAIVPGEAQEYHVTSCDNIRGHNSYEEARNMALELKTTGADINMIQFLASGIDIAADRAIEGIESVFGENIPIFGGTSSDNMRAISSYQFADGKVLERGAIMIGYSDPTLTVEMGVHHGSVPIGQPFSVTRSEGNRVIEIEGEAAWPYLMSKLDFPADTHPGPCIPVAGMAELLPEDFREPYDNNHILRVIVKVDEDGSFYMPVDCPQGTRLWIVERDEELIFGGLDRMMKRLTAQIGNREVAAVFHTDCAARGRAMFDAIVKDEIIENMQQPLTKGTPLPWLGMYGFGEFTRLKAKNLFHNYTTSIYALIRR</sequence>
<gene>
    <name evidence="3" type="ORF">IX84_05685</name>
</gene>
<evidence type="ECO:0000313" key="4">
    <source>
        <dbReference type="Proteomes" id="UP000029736"/>
    </source>
</evidence>
<dbReference type="Pfam" id="PF08495">
    <property type="entry name" value="FIST"/>
    <property type="match status" value="1"/>
</dbReference>